<organism evidence="2 3">
    <name type="scientific">Mameliella alba</name>
    <dbReference type="NCBI Taxonomy" id="561184"/>
    <lineage>
        <taxon>Bacteria</taxon>
        <taxon>Pseudomonadati</taxon>
        <taxon>Pseudomonadota</taxon>
        <taxon>Alphaproteobacteria</taxon>
        <taxon>Rhodobacterales</taxon>
        <taxon>Roseobacteraceae</taxon>
        <taxon>Mameliella</taxon>
    </lineage>
</organism>
<dbReference type="AlphaFoldDB" id="A0A0B3S611"/>
<proteinExistence type="predicted"/>
<evidence type="ECO:0000313" key="2">
    <source>
        <dbReference type="EMBL" id="KHQ52116.1"/>
    </source>
</evidence>
<reference evidence="2 3" key="1">
    <citation type="submission" date="2014-10" db="EMBL/GenBank/DDBJ databases">
        <title>Genome sequence of Ponticoccus sp. strain UMTAT08 isolated from clonal culture of toxic dinoflagellate Alexandrium tamiyavanichii.</title>
        <authorList>
            <person name="Gan H.Y."/>
            <person name="Muhd D.-D."/>
            <person name="Mohd Noor M.E."/>
            <person name="Yeong Y.S."/>
            <person name="Usup G."/>
        </authorList>
    </citation>
    <scope>NUCLEOTIDE SEQUENCE [LARGE SCALE GENOMIC DNA]</scope>
    <source>
        <strain evidence="2 3">UMTAT08</strain>
    </source>
</reference>
<feature type="signal peptide" evidence="1">
    <location>
        <begin position="1"/>
        <end position="22"/>
    </location>
</feature>
<accession>A0A0B3S611</accession>
<protein>
    <submittedName>
        <fullName evidence="2">Uncharacterized protein</fullName>
    </submittedName>
</protein>
<sequence>MKTLTILQAAALLMLAVIGAYAGQDAAAQPCAAPQQLTAPAEACDL</sequence>
<dbReference type="EMBL" id="JSUQ01000012">
    <property type="protein sequence ID" value="KHQ52116.1"/>
    <property type="molecule type" value="Genomic_DNA"/>
</dbReference>
<dbReference type="Proteomes" id="UP000030960">
    <property type="component" value="Unassembled WGS sequence"/>
</dbReference>
<feature type="chain" id="PRO_5002098050" evidence="1">
    <location>
        <begin position="23"/>
        <end position="46"/>
    </location>
</feature>
<dbReference type="RefSeq" id="WP_157903777.1">
    <property type="nucleotide sequence ID" value="NZ_JBAWKR010000001.1"/>
</dbReference>
<name>A0A0B3S611_9RHOB</name>
<keyword evidence="1" id="KW-0732">Signal</keyword>
<evidence type="ECO:0000313" key="3">
    <source>
        <dbReference type="Proteomes" id="UP000030960"/>
    </source>
</evidence>
<keyword evidence="3" id="KW-1185">Reference proteome</keyword>
<gene>
    <name evidence="2" type="ORF">OA50_03131</name>
</gene>
<comment type="caution">
    <text evidence="2">The sequence shown here is derived from an EMBL/GenBank/DDBJ whole genome shotgun (WGS) entry which is preliminary data.</text>
</comment>
<evidence type="ECO:0000256" key="1">
    <source>
        <dbReference type="SAM" id="SignalP"/>
    </source>
</evidence>